<proteinExistence type="predicted"/>
<evidence type="ECO:0000313" key="2">
    <source>
        <dbReference type="Proteomes" id="UP001165367"/>
    </source>
</evidence>
<protein>
    <submittedName>
        <fullName evidence="1">Uncharacterized protein</fullName>
    </submittedName>
</protein>
<accession>A0ABS9L0Q5</accession>
<name>A0ABS9L0Q5_9BACT</name>
<reference evidence="1" key="1">
    <citation type="submission" date="2022-01" db="EMBL/GenBank/DDBJ databases">
        <authorList>
            <person name="Jo J.-H."/>
            <person name="Im W.-T."/>
        </authorList>
    </citation>
    <scope>NUCLEOTIDE SEQUENCE</scope>
    <source>
        <strain evidence="1">NA20</strain>
    </source>
</reference>
<dbReference type="EMBL" id="JAKLTR010000035">
    <property type="protein sequence ID" value="MCG2618140.1"/>
    <property type="molecule type" value="Genomic_DNA"/>
</dbReference>
<comment type="caution">
    <text evidence="1">The sequence shown here is derived from an EMBL/GenBank/DDBJ whole genome shotgun (WGS) entry which is preliminary data.</text>
</comment>
<dbReference type="RefSeq" id="WP_237877336.1">
    <property type="nucleotide sequence ID" value="NZ_JAKLTR010000035.1"/>
</dbReference>
<keyword evidence="2" id="KW-1185">Reference proteome</keyword>
<evidence type="ECO:0000313" key="1">
    <source>
        <dbReference type="EMBL" id="MCG2618140.1"/>
    </source>
</evidence>
<dbReference type="Proteomes" id="UP001165367">
    <property type="component" value="Unassembled WGS sequence"/>
</dbReference>
<gene>
    <name evidence="1" type="ORF">LZZ85_27805</name>
</gene>
<sequence>MKAFILAGFLLFNLSNDSNNPADEAMSVNLTREKAVPAPELSISFPKNNQKVRGAYKIYGKAKPGSVVELHVSSSYFKTTRDERKKIAKGEGPVARMNRKFSLKADRNGTWLLKEIELLNAGWEETFIIKATADKKSVSIRVYDNTRPVRID</sequence>
<organism evidence="1 2">
    <name type="scientific">Terrimonas ginsenosidimutans</name>
    <dbReference type="NCBI Taxonomy" id="2908004"/>
    <lineage>
        <taxon>Bacteria</taxon>
        <taxon>Pseudomonadati</taxon>
        <taxon>Bacteroidota</taxon>
        <taxon>Chitinophagia</taxon>
        <taxon>Chitinophagales</taxon>
        <taxon>Chitinophagaceae</taxon>
        <taxon>Terrimonas</taxon>
    </lineage>
</organism>